<evidence type="ECO:0000259" key="6">
    <source>
        <dbReference type="PROSITE" id="PS51192"/>
    </source>
</evidence>
<evidence type="ECO:0000256" key="1">
    <source>
        <dbReference type="ARBA" id="ARBA00022741"/>
    </source>
</evidence>
<keyword evidence="1" id="KW-0547">Nucleotide-binding</keyword>
<protein>
    <submittedName>
        <fullName evidence="8">RecQ family ATP-dependent DNA helicase</fullName>
        <ecNumber evidence="8">3.6.4.12</ecNumber>
    </submittedName>
</protein>
<dbReference type="InterPro" id="IPR014001">
    <property type="entry name" value="Helicase_ATP-bd"/>
</dbReference>
<dbReference type="InterPro" id="IPR004589">
    <property type="entry name" value="DNA_helicase_ATP-dep_RecQ"/>
</dbReference>
<dbReference type="GO" id="GO:0030894">
    <property type="term" value="C:replisome"/>
    <property type="evidence" value="ECO:0007669"/>
    <property type="project" value="TreeGrafter"/>
</dbReference>
<evidence type="ECO:0000256" key="2">
    <source>
        <dbReference type="ARBA" id="ARBA00022801"/>
    </source>
</evidence>
<dbReference type="SMART" id="SM00487">
    <property type="entry name" value="DEXDc"/>
    <property type="match status" value="1"/>
</dbReference>
<feature type="domain" description="Helicase ATP-binding" evidence="6">
    <location>
        <begin position="25"/>
        <end position="192"/>
    </location>
</feature>
<dbReference type="PROSITE" id="PS51194">
    <property type="entry name" value="HELICASE_CTER"/>
    <property type="match status" value="1"/>
</dbReference>
<dbReference type="InterPro" id="IPR027417">
    <property type="entry name" value="P-loop_NTPase"/>
</dbReference>
<dbReference type="GO" id="GO:0003677">
    <property type="term" value="F:DNA binding"/>
    <property type="evidence" value="ECO:0007669"/>
    <property type="project" value="UniProtKB-KW"/>
</dbReference>
<dbReference type="GO" id="GO:0043138">
    <property type="term" value="F:3'-5' DNA helicase activity"/>
    <property type="evidence" value="ECO:0007669"/>
    <property type="project" value="TreeGrafter"/>
</dbReference>
<evidence type="ECO:0000256" key="3">
    <source>
        <dbReference type="ARBA" id="ARBA00022806"/>
    </source>
</evidence>
<dbReference type="PROSITE" id="PS51192">
    <property type="entry name" value="HELICASE_ATP_BIND_1"/>
    <property type="match status" value="1"/>
</dbReference>
<dbReference type="EC" id="3.6.4.12" evidence="8"/>
<dbReference type="PANTHER" id="PTHR13710">
    <property type="entry name" value="DNA HELICASE RECQ FAMILY MEMBER"/>
    <property type="match status" value="1"/>
</dbReference>
<dbReference type="PROSITE" id="PS00690">
    <property type="entry name" value="DEAH_ATP_HELICASE"/>
    <property type="match status" value="1"/>
</dbReference>
<proteinExistence type="predicted"/>
<evidence type="ECO:0000313" key="8">
    <source>
        <dbReference type="EMBL" id="USS89614.1"/>
    </source>
</evidence>
<dbReference type="Proteomes" id="UP001055911">
    <property type="component" value="Chromosome"/>
</dbReference>
<dbReference type="SMART" id="SM00490">
    <property type="entry name" value="HELICc"/>
    <property type="match status" value="1"/>
</dbReference>
<feature type="domain" description="Helicase C-terminal" evidence="7">
    <location>
        <begin position="215"/>
        <end position="373"/>
    </location>
</feature>
<dbReference type="AlphaFoldDB" id="A0A9Q9E384"/>
<dbReference type="SUPFAM" id="SSF52540">
    <property type="entry name" value="P-loop containing nucleoside triphosphate hydrolases"/>
    <property type="match status" value="1"/>
</dbReference>
<name>A0A9Q9E384_9LACO</name>
<dbReference type="InterPro" id="IPR001650">
    <property type="entry name" value="Helicase_C-like"/>
</dbReference>
<dbReference type="GO" id="GO:0009378">
    <property type="term" value="F:four-way junction helicase activity"/>
    <property type="evidence" value="ECO:0007669"/>
    <property type="project" value="TreeGrafter"/>
</dbReference>
<dbReference type="InterPro" id="IPR002464">
    <property type="entry name" value="DNA/RNA_helicase_DEAH_CS"/>
</dbReference>
<evidence type="ECO:0000259" key="7">
    <source>
        <dbReference type="PROSITE" id="PS51194"/>
    </source>
</evidence>
<dbReference type="PANTHER" id="PTHR13710:SF84">
    <property type="entry name" value="ATP-DEPENDENT DNA HELICASE RECS-RELATED"/>
    <property type="match status" value="1"/>
</dbReference>
<dbReference type="Gene3D" id="3.40.50.300">
    <property type="entry name" value="P-loop containing nucleotide triphosphate hydrolases"/>
    <property type="match status" value="2"/>
</dbReference>
<organism evidence="8 9">
    <name type="scientific">Fructilactobacillus cliffordii</name>
    <dbReference type="NCBI Taxonomy" id="2940299"/>
    <lineage>
        <taxon>Bacteria</taxon>
        <taxon>Bacillati</taxon>
        <taxon>Bacillota</taxon>
        <taxon>Bacilli</taxon>
        <taxon>Lactobacillales</taxon>
        <taxon>Lactobacillaceae</taxon>
        <taxon>Fructilactobacillus</taxon>
    </lineage>
</organism>
<keyword evidence="3 8" id="KW-0347">Helicase</keyword>
<gene>
    <name evidence="8" type="ORF">M3M40_02160</name>
</gene>
<dbReference type="Pfam" id="PF00270">
    <property type="entry name" value="DEAD"/>
    <property type="match status" value="1"/>
</dbReference>
<dbReference type="InterPro" id="IPR011545">
    <property type="entry name" value="DEAD/DEAH_box_helicase_dom"/>
</dbReference>
<dbReference type="EMBL" id="CP097119">
    <property type="protein sequence ID" value="USS89614.1"/>
    <property type="molecule type" value="Genomic_DNA"/>
</dbReference>
<dbReference type="Pfam" id="PF00271">
    <property type="entry name" value="Helicase_C"/>
    <property type="match status" value="1"/>
</dbReference>
<accession>A0A9Q9E384</accession>
<dbReference type="GO" id="GO:0006281">
    <property type="term" value="P:DNA repair"/>
    <property type="evidence" value="ECO:0007669"/>
    <property type="project" value="TreeGrafter"/>
</dbReference>
<dbReference type="NCBIfam" id="TIGR00614">
    <property type="entry name" value="recQ_fam"/>
    <property type="match status" value="1"/>
</dbReference>
<dbReference type="GO" id="GO:0005737">
    <property type="term" value="C:cytoplasm"/>
    <property type="evidence" value="ECO:0007669"/>
    <property type="project" value="TreeGrafter"/>
</dbReference>
<dbReference type="CDD" id="cd17920">
    <property type="entry name" value="DEXHc_RecQ"/>
    <property type="match status" value="1"/>
</dbReference>
<sequence>MENLTKILQTRFGFQRFRPGQEAALKHLLAEESVLAVLPTGAGKTLIYQMYGAVIDRPIIIVSPLLSLMTDQVERMQAEGEKRVVAFNSQQNWSERQRALDQLAQYRFIFVSPESLANLDLVQRLAQINPGLFVIDEAHCISQWAVDFRPDYLDLGQHWQTLGQPQLLLLTATASPRIQSDILQKLQVHNIARVILDVDRPNIFLAEQTLATEIDKQSFLVDFFKHTPGPAIIYFSSKKMANQMAATLQAETELNVAAYHADLDTETRFKVQHQFMDDQLQVICATSAFGMGIDKANIRIIIHYHLPQDLESYLQEIGRAGRDGKQSLALLLYTPGDETLALNLIDHSLPTEATLSMYTQQPQQLNEQMRKLIQYYGRHQVSHDQMLAIFQAERKRKEAALLKVVQYVLTTGCRRERLLSNFSNQLQDKPQWCCDFDQPDWTIAALKLETPRVRKPSLMKDWHQIIAELFEADGNML</sequence>
<dbReference type="GO" id="GO:0016787">
    <property type="term" value="F:hydrolase activity"/>
    <property type="evidence" value="ECO:0007669"/>
    <property type="project" value="UniProtKB-KW"/>
</dbReference>
<keyword evidence="9" id="KW-1185">Reference proteome</keyword>
<reference evidence="8" key="1">
    <citation type="submission" date="2022-05" db="EMBL/GenBank/DDBJ databases">
        <authorList>
            <person name="Oliphant S.A."/>
            <person name="Watson-Haigh N.S."/>
            <person name="Sumby K.M."/>
            <person name="Gardner J.M."/>
            <person name="Jiranek V."/>
        </authorList>
    </citation>
    <scope>NUCLEOTIDE SEQUENCE</scope>
    <source>
        <strain evidence="8">KI4_B1</strain>
    </source>
</reference>
<dbReference type="RefSeq" id="WP_252767163.1">
    <property type="nucleotide sequence ID" value="NZ_CP097119.1"/>
</dbReference>
<keyword evidence="4" id="KW-0067">ATP-binding</keyword>
<evidence type="ECO:0000256" key="4">
    <source>
        <dbReference type="ARBA" id="ARBA00022840"/>
    </source>
</evidence>
<evidence type="ECO:0000256" key="5">
    <source>
        <dbReference type="ARBA" id="ARBA00023125"/>
    </source>
</evidence>
<keyword evidence="2 8" id="KW-0378">Hydrolase</keyword>
<evidence type="ECO:0000313" key="9">
    <source>
        <dbReference type="Proteomes" id="UP001055911"/>
    </source>
</evidence>
<dbReference type="GO" id="GO:0006310">
    <property type="term" value="P:DNA recombination"/>
    <property type="evidence" value="ECO:0007669"/>
    <property type="project" value="InterPro"/>
</dbReference>
<dbReference type="GO" id="GO:0043590">
    <property type="term" value="C:bacterial nucleoid"/>
    <property type="evidence" value="ECO:0007669"/>
    <property type="project" value="TreeGrafter"/>
</dbReference>
<dbReference type="GO" id="GO:0005524">
    <property type="term" value="F:ATP binding"/>
    <property type="evidence" value="ECO:0007669"/>
    <property type="project" value="UniProtKB-KW"/>
</dbReference>
<keyword evidence="5" id="KW-0238">DNA-binding</keyword>